<accession>A0A8H3ICJ6</accession>
<comment type="caution">
    <text evidence="1">The sequence shown here is derived from an EMBL/GenBank/DDBJ whole genome shotgun (WGS) entry which is preliminary data.</text>
</comment>
<evidence type="ECO:0000313" key="1">
    <source>
        <dbReference type="EMBL" id="CAF9923077.1"/>
    </source>
</evidence>
<gene>
    <name evidence="1" type="ORF">GOMPHAMPRED_002729</name>
</gene>
<reference evidence="1" key="1">
    <citation type="submission" date="2021-03" db="EMBL/GenBank/DDBJ databases">
        <authorList>
            <person name="Tagirdzhanova G."/>
        </authorList>
    </citation>
    <scope>NUCLEOTIDE SEQUENCE</scope>
</reference>
<name>A0A8H3ICJ6_9LECA</name>
<keyword evidence="2" id="KW-1185">Reference proteome</keyword>
<dbReference type="AlphaFoldDB" id="A0A8H3ICJ6"/>
<evidence type="ECO:0000313" key="2">
    <source>
        <dbReference type="Proteomes" id="UP000664169"/>
    </source>
</evidence>
<organism evidence="1 2">
    <name type="scientific">Gomphillus americanus</name>
    <dbReference type="NCBI Taxonomy" id="1940652"/>
    <lineage>
        <taxon>Eukaryota</taxon>
        <taxon>Fungi</taxon>
        <taxon>Dikarya</taxon>
        <taxon>Ascomycota</taxon>
        <taxon>Pezizomycotina</taxon>
        <taxon>Lecanoromycetes</taxon>
        <taxon>OSLEUM clade</taxon>
        <taxon>Ostropomycetidae</taxon>
        <taxon>Ostropales</taxon>
        <taxon>Graphidaceae</taxon>
        <taxon>Gomphilloideae</taxon>
        <taxon>Gomphillus</taxon>
    </lineage>
</organism>
<proteinExistence type="predicted"/>
<dbReference type="EMBL" id="CAJPDQ010000019">
    <property type="protein sequence ID" value="CAF9923077.1"/>
    <property type="molecule type" value="Genomic_DNA"/>
</dbReference>
<protein>
    <submittedName>
        <fullName evidence="1">Uncharacterized protein</fullName>
    </submittedName>
</protein>
<sequence>MAQSDFLNSVKTVTMNGLNLPGKYARALMMPLHSDAYFQLPPRLYERPPTTPAPQLPPWDAHIALCLASILQFFIERNKRINGHQLSCFRLFASPDETLATYLHKGFELFAPNDRAEIFGMPPPTPPQEDLSPFNSIWNTIARTWRFILENDPRAPWKDNLVKNTMLQRGDFELRFYMFQNCVVEYFTMIALARKTLTSGLDVGMSFGEQEYSAWCLLMAAALLLFKGKGLEQMNILESTLLILYEVIPVMEVDVEAAVQRLLQDELRMRYTLVHFAQRQVLEMYADAYTDLGNRVVQVYQILNPSGFGAGQVADDSLSIVRV</sequence>
<dbReference type="Proteomes" id="UP000664169">
    <property type="component" value="Unassembled WGS sequence"/>
</dbReference>